<dbReference type="PROSITE" id="PS51375">
    <property type="entry name" value="PPR"/>
    <property type="match status" value="7"/>
</dbReference>
<dbReference type="InterPro" id="IPR046960">
    <property type="entry name" value="PPR_At4g14850-like_plant"/>
</dbReference>
<dbReference type="Pfam" id="PF01535">
    <property type="entry name" value="PPR"/>
    <property type="match status" value="4"/>
</dbReference>
<feature type="repeat" description="PPR" evidence="3">
    <location>
        <begin position="801"/>
        <end position="835"/>
    </location>
</feature>
<dbReference type="FunFam" id="1.25.40.10:FF:000090">
    <property type="entry name" value="Pentatricopeptide repeat-containing protein, chloroplastic"/>
    <property type="match status" value="1"/>
</dbReference>
<sequence length="1030" mass="111935">MRSASAALLRAAPKPRPQHPPTLRSSPASAGAAGDPQPHPTAYYASLLASLARECHARHPLDASPHPARVCGVLHARVLRLGLPLRGRLSDALVDLYCRSGRLGDAWRALSCCCRRRPGTPASGSAAASSVLSCHARSASPQDVLGAFRAIRCSVGGCPDQFGLAVVLSACSRLGALGHGRQVHCDLLKCGFGSSAFCEAALVDMYAKCGQVADARRVFDGIACPDTICWTSMIAGYHRVGRYQQALALFSRMAKVGTAPDQVTCVTIISTLASMGRLEDARTLLKKVHMPSTVAWNAVISSYAQGGVESEVFGLYKDMRRRGLRPTRSTFASVLSAAANMAAFIDEGQQVHAAAVRHGLDANIFVGSSLINLYVKHGYISDAKKVFDFSTEKNIVMWNAMLYGFVQNELQEETIQMFQYMRRAGLEADDFTFVSVLGACINLDSLDLGRQVHCITVKNCMDADLFVANATLDMYSKLGAIDVAKALFSFIPDKDSVSWNALIVGLAQNEEEEEAVHMLKRMKLYGIAPDEVSLATAINACSNIQATETGKQIHCASIKYNVCSNHAVGSSLIDLYSKHGDVESSRKVLAQVDASSIVPRNAFITGLVQNNREDEAIELLQQVLKDGFKPSSFTFASILSGCPGLISSVIGKQVHCYTLKSGLLNQDASLGISLIGIYLKCKLLEDGNKLLKEVPDHKSLLGWTAIISGYAQNGYSDQALVVFWRMRNYDVCPDEATFASVLKACSDVAALADGKEIHGLITKSGFVSYETATSALIDMYAKCGDVIASFEIFKELKNKRDIMPWNSMIVGFAKNGYANEALLLFQKMQESQLKPDEVTFLGVLIACSHAGLITEGRNFFDSMSQVYGLMPRVDHYACFIDLLGRGGHLQEAQEVIDHLPFRADGVIWATYLAACRIHKDEERGKVAAKKLAELEPQRSSTYVFLSSLHAAAGNWVEAKVAREAMREKGVTKFPGCSWITVGNKTSSFVVQDTHHPDTLSIYEMIGNLTGMIKDDRIEEYDQLSLSSVLA</sequence>
<dbReference type="PANTHER" id="PTHR47926">
    <property type="entry name" value="PENTATRICOPEPTIDE REPEAT-CONTAINING PROTEIN"/>
    <property type="match status" value="1"/>
</dbReference>
<feature type="repeat" description="PPR" evidence="3">
    <location>
        <begin position="226"/>
        <end position="260"/>
    </location>
</feature>
<dbReference type="GO" id="GO:0003729">
    <property type="term" value="F:mRNA binding"/>
    <property type="evidence" value="ECO:0007669"/>
    <property type="project" value="UniProtKB-ARBA"/>
</dbReference>
<dbReference type="EMBL" id="OZ075139">
    <property type="protein sequence ID" value="CAL5015953.1"/>
    <property type="molecule type" value="Genomic_DNA"/>
</dbReference>
<dbReference type="InterPro" id="IPR002885">
    <property type="entry name" value="PPR_rpt"/>
</dbReference>
<dbReference type="Pfam" id="PF20431">
    <property type="entry name" value="E_motif"/>
    <property type="match status" value="1"/>
</dbReference>
<feature type="repeat" description="PPR" evidence="3">
    <location>
        <begin position="699"/>
        <end position="733"/>
    </location>
</feature>
<dbReference type="InterPro" id="IPR046848">
    <property type="entry name" value="E_motif"/>
</dbReference>
<dbReference type="FunFam" id="1.25.40.10:FF:000453">
    <property type="entry name" value="Pentatricopeptide repeat-containing protein mitochondrial"/>
    <property type="match status" value="1"/>
</dbReference>
<dbReference type="Gene3D" id="1.25.40.10">
    <property type="entry name" value="Tetratricopeptide repeat domain"/>
    <property type="match status" value="7"/>
</dbReference>
<evidence type="ECO:0008006" key="7">
    <source>
        <dbReference type="Google" id="ProtNLM"/>
    </source>
</evidence>
<evidence type="ECO:0000256" key="1">
    <source>
        <dbReference type="ARBA" id="ARBA00022737"/>
    </source>
</evidence>
<feature type="repeat" description="PPR" evidence="3">
    <location>
        <begin position="292"/>
        <end position="326"/>
    </location>
</feature>
<feature type="repeat" description="PPR" evidence="3">
    <location>
        <begin position="596"/>
        <end position="630"/>
    </location>
</feature>
<feature type="region of interest" description="Disordered" evidence="4">
    <location>
        <begin position="1"/>
        <end position="37"/>
    </location>
</feature>
<protein>
    <recommendedName>
        <fullName evidence="7">Pentatricopeptide repeat-containing protein</fullName>
    </recommendedName>
</protein>
<proteinExistence type="predicted"/>
<name>A0ABC9C8S8_9POAL</name>
<reference evidence="6" key="1">
    <citation type="submission" date="2024-06" db="EMBL/GenBank/DDBJ databases">
        <authorList>
            <person name="Ryan C."/>
        </authorList>
    </citation>
    <scope>NUCLEOTIDE SEQUENCE [LARGE SCALE GENOMIC DNA]</scope>
</reference>
<evidence type="ECO:0000313" key="6">
    <source>
        <dbReference type="Proteomes" id="UP001497457"/>
    </source>
</evidence>
<gene>
    <name evidence="5" type="ORF">URODEC1_LOCUS72910</name>
</gene>
<dbReference type="PANTHER" id="PTHR47926:SF441">
    <property type="entry name" value="PENTATRICOPEPTIDE REPEAT-CONTAINING PROTEIN"/>
    <property type="match status" value="1"/>
</dbReference>
<reference evidence="5 6" key="2">
    <citation type="submission" date="2024-10" db="EMBL/GenBank/DDBJ databases">
        <authorList>
            <person name="Ryan C."/>
        </authorList>
    </citation>
    <scope>NUCLEOTIDE SEQUENCE [LARGE SCALE GENOMIC DNA]</scope>
</reference>
<accession>A0ABC9C8S8</accession>
<keyword evidence="2" id="KW-0809">Transit peptide</keyword>
<dbReference type="Pfam" id="PF13041">
    <property type="entry name" value="PPR_2"/>
    <property type="match status" value="6"/>
</dbReference>
<keyword evidence="1" id="KW-0677">Repeat</keyword>
<feature type="compositionally biased region" description="Low complexity" evidence="4">
    <location>
        <begin position="25"/>
        <end position="34"/>
    </location>
</feature>
<organism evidence="5 6">
    <name type="scientific">Urochloa decumbens</name>
    <dbReference type="NCBI Taxonomy" id="240449"/>
    <lineage>
        <taxon>Eukaryota</taxon>
        <taxon>Viridiplantae</taxon>
        <taxon>Streptophyta</taxon>
        <taxon>Embryophyta</taxon>
        <taxon>Tracheophyta</taxon>
        <taxon>Spermatophyta</taxon>
        <taxon>Magnoliopsida</taxon>
        <taxon>Liliopsida</taxon>
        <taxon>Poales</taxon>
        <taxon>Poaceae</taxon>
        <taxon>PACMAD clade</taxon>
        <taxon>Panicoideae</taxon>
        <taxon>Panicodae</taxon>
        <taxon>Paniceae</taxon>
        <taxon>Melinidinae</taxon>
        <taxon>Urochloa</taxon>
    </lineage>
</organism>
<evidence type="ECO:0000256" key="3">
    <source>
        <dbReference type="PROSITE-ProRule" id="PRU00708"/>
    </source>
</evidence>
<feature type="compositionally biased region" description="Low complexity" evidence="4">
    <location>
        <begin position="1"/>
        <end position="12"/>
    </location>
</feature>
<feature type="repeat" description="PPR" evidence="3">
    <location>
        <begin position="495"/>
        <end position="529"/>
    </location>
</feature>
<dbReference type="FunFam" id="1.25.40.10:FF:000344">
    <property type="entry name" value="Pentatricopeptide repeat-containing protein"/>
    <property type="match status" value="1"/>
</dbReference>
<dbReference type="Proteomes" id="UP001497457">
    <property type="component" value="Chromosome 29rd"/>
</dbReference>
<feature type="repeat" description="PPR" evidence="3">
    <location>
        <begin position="394"/>
        <end position="428"/>
    </location>
</feature>
<evidence type="ECO:0000256" key="4">
    <source>
        <dbReference type="SAM" id="MobiDB-lite"/>
    </source>
</evidence>
<dbReference type="NCBIfam" id="TIGR00756">
    <property type="entry name" value="PPR"/>
    <property type="match status" value="7"/>
</dbReference>
<evidence type="ECO:0000313" key="5">
    <source>
        <dbReference type="EMBL" id="CAL5015953.1"/>
    </source>
</evidence>
<evidence type="ECO:0000256" key="2">
    <source>
        <dbReference type="ARBA" id="ARBA00022946"/>
    </source>
</evidence>
<keyword evidence="6" id="KW-1185">Reference proteome</keyword>
<dbReference type="InterPro" id="IPR011990">
    <property type="entry name" value="TPR-like_helical_dom_sf"/>
</dbReference>
<dbReference type="AlphaFoldDB" id="A0ABC9C8S8"/>
<dbReference type="FunFam" id="1.25.40.10:FF:000073">
    <property type="entry name" value="Pentatricopeptide repeat-containing protein chloroplastic"/>
    <property type="match status" value="1"/>
</dbReference>